<dbReference type="OrthoDB" id="9812991at2"/>
<dbReference type="AlphaFoldDB" id="A0A212R429"/>
<proteinExistence type="predicted"/>
<comment type="subcellular location">
    <subcellularLocation>
        <location evidence="1">Membrane</location>
        <topology evidence="1">Single-pass membrane protein</topology>
    </subcellularLocation>
</comment>
<dbReference type="GO" id="GO:0016020">
    <property type="term" value="C:membrane"/>
    <property type="evidence" value="ECO:0007669"/>
    <property type="project" value="UniProtKB-SubCell"/>
</dbReference>
<evidence type="ECO:0000259" key="2">
    <source>
        <dbReference type="Pfam" id="PF01145"/>
    </source>
</evidence>
<dbReference type="Pfam" id="PF01145">
    <property type="entry name" value="Band_7"/>
    <property type="match status" value="1"/>
</dbReference>
<protein>
    <submittedName>
        <fullName evidence="3">HflC protein</fullName>
    </submittedName>
</protein>
<sequence length="184" mass="20593">MDPPVTVIDAFNDVQRARADDERDKVIAKVQREVSEKFRPYGVEVTEVRLHRADLPPETSQAIYDRMKSERQREAKELRAQGFKWAQQIQARADRDRTVILSEAQRAARIAHGEADAAVNKLIGDAASRDAGFYAYYRSLQTYRQSLAESAPTLVLSPDAEFLKTFRQGPQAAQAAPAPAQAAH</sequence>
<dbReference type="PANTHER" id="PTHR42911:SF1">
    <property type="entry name" value="MODULATOR OF FTSH PROTEASE HFLC"/>
    <property type="match status" value="1"/>
</dbReference>
<dbReference type="SUPFAM" id="SSF117892">
    <property type="entry name" value="Band 7/SPFH domain"/>
    <property type="match status" value="1"/>
</dbReference>
<accession>A0A212R429</accession>
<dbReference type="Gene3D" id="3.30.479.30">
    <property type="entry name" value="Band 7 domain"/>
    <property type="match status" value="1"/>
</dbReference>
<feature type="domain" description="Band 7" evidence="2">
    <location>
        <begin position="7"/>
        <end position="82"/>
    </location>
</feature>
<evidence type="ECO:0000313" key="4">
    <source>
        <dbReference type="Proteomes" id="UP000198418"/>
    </source>
</evidence>
<dbReference type="InterPro" id="IPR036013">
    <property type="entry name" value="Band_7/SPFH_dom_sf"/>
</dbReference>
<dbReference type="PANTHER" id="PTHR42911">
    <property type="entry name" value="MODULATOR OF FTSH PROTEASE HFLC"/>
    <property type="match status" value="1"/>
</dbReference>
<dbReference type="Proteomes" id="UP000198418">
    <property type="component" value="Unassembled WGS sequence"/>
</dbReference>
<keyword evidence="4" id="KW-1185">Reference proteome</keyword>
<evidence type="ECO:0000313" key="3">
    <source>
        <dbReference type="EMBL" id="SNB66813.1"/>
    </source>
</evidence>
<dbReference type="InterPro" id="IPR001107">
    <property type="entry name" value="Band_7"/>
</dbReference>
<evidence type="ECO:0000256" key="1">
    <source>
        <dbReference type="ARBA" id="ARBA00004167"/>
    </source>
</evidence>
<reference evidence="4" key="1">
    <citation type="submission" date="2017-06" db="EMBL/GenBank/DDBJ databases">
        <authorList>
            <person name="Varghese N."/>
            <person name="Submissions S."/>
        </authorList>
    </citation>
    <scope>NUCLEOTIDE SEQUENCE [LARGE SCALE GENOMIC DNA]</scope>
    <source>
        <strain evidence="4">DSM 137</strain>
    </source>
</reference>
<dbReference type="EMBL" id="FYDG01000002">
    <property type="protein sequence ID" value="SNB66813.1"/>
    <property type="molecule type" value="Genomic_DNA"/>
</dbReference>
<gene>
    <name evidence="3" type="ORF">SAMN06265338_102539</name>
</gene>
<dbReference type="RefSeq" id="WP_088520021.1">
    <property type="nucleotide sequence ID" value="NZ_FYDG01000002.1"/>
</dbReference>
<name>A0A212R429_RHOAC</name>
<organism evidence="3 4">
    <name type="scientific">Rhodoblastus acidophilus</name>
    <name type="common">Rhodopseudomonas acidophila</name>
    <dbReference type="NCBI Taxonomy" id="1074"/>
    <lineage>
        <taxon>Bacteria</taxon>
        <taxon>Pseudomonadati</taxon>
        <taxon>Pseudomonadota</taxon>
        <taxon>Alphaproteobacteria</taxon>
        <taxon>Hyphomicrobiales</taxon>
        <taxon>Rhodoblastaceae</taxon>
        <taxon>Rhodoblastus</taxon>
    </lineage>
</organism>